<feature type="compositionally biased region" description="Gly residues" evidence="1">
    <location>
        <begin position="316"/>
        <end position="354"/>
    </location>
</feature>
<proteinExistence type="predicted"/>
<dbReference type="Gene3D" id="3.30.1340.30">
    <property type="match status" value="1"/>
</dbReference>
<dbReference type="EMBL" id="JBHTCM010000010">
    <property type="protein sequence ID" value="MFC7333821.1"/>
    <property type="molecule type" value="Genomic_DNA"/>
</dbReference>
<evidence type="ECO:0000313" key="3">
    <source>
        <dbReference type="EMBL" id="MFC7333821.1"/>
    </source>
</evidence>
<comment type="caution">
    <text evidence="3">The sequence shown here is derived from an EMBL/GenBank/DDBJ whole genome shotgun (WGS) entry which is preliminary data.</text>
</comment>
<reference evidence="4" key="1">
    <citation type="journal article" date="2019" name="Int. J. Syst. Evol. Microbiol.">
        <title>The Global Catalogue of Microorganisms (GCM) 10K type strain sequencing project: providing services to taxonomists for standard genome sequencing and annotation.</title>
        <authorList>
            <consortium name="The Broad Institute Genomics Platform"/>
            <consortium name="The Broad Institute Genome Sequencing Center for Infectious Disease"/>
            <person name="Wu L."/>
            <person name="Ma J."/>
        </authorList>
    </citation>
    <scope>NUCLEOTIDE SEQUENCE [LARGE SCALE GENOMIC DNA]</scope>
    <source>
        <strain evidence="4">CGMCC 1.16275</strain>
    </source>
</reference>
<protein>
    <submittedName>
        <fullName evidence="3">BON domain-containing protein</fullName>
    </submittedName>
</protein>
<feature type="region of interest" description="Disordered" evidence="1">
    <location>
        <begin position="178"/>
        <end position="216"/>
    </location>
</feature>
<dbReference type="RefSeq" id="WP_377359148.1">
    <property type="nucleotide sequence ID" value="NZ_JBHTCM010000010.1"/>
</dbReference>
<dbReference type="NCBIfam" id="NF033157">
    <property type="entry name" value="SWFGD_domain"/>
    <property type="match status" value="1"/>
</dbReference>
<evidence type="ECO:0000259" key="2">
    <source>
        <dbReference type="PROSITE" id="PS50914"/>
    </source>
</evidence>
<sequence>MADYDDRYRGDYYRRDEERSRRGGDYGGRDYGSYSSSSSMGGRDPRDHDRGRRDLGDYSRGMRDDMRDFRDDRGSGSGYGAWEGRDYGRNEGRDDQAGRGYGSREDRARDYYGARGTYSGSEDRRGGYGERYGREAGGYNYAGGRSDTYGEGGRGWRGGSAEDRGFFSRAGDEIASWFGSDEAERRRERDAHAGDEGAQHHRGRGPRNYTRSDSRIVEDVNDRLTDDFRLDASDIDVSATNGEVTLSGQVKSRQDKRRAEDLAESVSGVRHVQNNLRIRDRGSWAEGMTTSGGRISSTDAATATGSRTGSSTTGTGTAGTGPAGTGTAGTGTAGSSGTGTTGSGLGAGGSGGLGSTSTTR</sequence>
<feature type="compositionally biased region" description="Basic and acidic residues" evidence="1">
    <location>
        <begin position="182"/>
        <end position="199"/>
    </location>
</feature>
<dbReference type="InterPro" id="IPR047800">
    <property type="entry name" value="SWFGD_dom"/>
</dbReference>
<dbReference type="InterPro" id="IPR014004">
    <property type="entry name" value="Transpt-assoc_nodulatn_dom_bac"/>
</dbReference>
<feature type="domain" description="BON" evidence="2">
    <location>
        <begin position="212"/>
        <end position="280"/>
    </location>
</feature>
<feature type="region of interest" description="Disordered" evidence="1">
    <location>
        <begin position="1"/>
        <end position="165"/>
    </location>
</feature>
<accession>A0ABW2KWY2</accession>
<feature type="compositionally biased region" description="Low complexity" evidence="1">
    <location>
        <begin position="31"/>
        <end position="42"/>
    </location>
</feature>
<keyword evidence="4" id="KW-1185">Reference proteome</keyword>
<evidence type="ECO:0000313" key="4">
    <source>
        <dbReference type="Proteomes" id="UP001596456"/>
    </source>
</evidence>
<dbReference type="Proteomes" id="UP001596456">
    <property type="component" value="Unassembled WGS sequence"/>
</dbReference>
<organism evidence="3 4">
    <name type="scientific">Rhodocista pekingensis</name>
    <dbReference type="NCBI Taxonomy" id="201185"/>
    <lineage>
        <taxon>Bacteria</taxon>
        <taxon>Pseudomonadati</taxon>
        <taxon>Pseudomonadota</taxon>
        <taxon>Alphaproteobacteria</taxon>
        <taxon>Rhodospirillales</taxon>
        <taxon>Azospirillaceae</taxon>
        <taxon>Rhodocista</taxon>
    </lineage>
</organism>
<name>A0ABW2KWY2_9PROT</name>
<feature type="compositionally biased region" description="Basic and acidic residues" evidence="1">
    <location>
        <begin position="43"/>
        <end position="74"/>
    </location>
</feature>
<feature type="compositionally biased region" description="Basic and acidic residues" evidence="1">
    <location>
        <begin position="121"/>
        <end position="134"/>
    </location>
</feature>
<dbReference type="Pfam" id="PF04972">
    <property type="entry name" value="BON"/>
    <property type="match status" value="1"/>
</dbReference>
<feature type="region of interest" description="Disordered" evidence="1">
    <location>
        <begin position="232"/>
        <end position="360"/>
    </location>
</feature>
<dbReference type="SMART" id="SM00749">
    <property type="entry name" value="BON"/>
    <property type="match status" value="1"/>
</dbReference>
<dbReference type="PANTHER" id="PTHR34606:SF15">
    <property type="entry name" value="BON DOMAIN-CONTAINING PROTEIN"/>
    <property type="match status" value="1"/>
</dbReference>
<gene>
    <name evidence="3" type="ORF">ACFQPS_11665</name>
</gene>
<feature type="compositionally biased region" description="Low complexity" evidence="1">
    <location>
        <begin position="296"/>
        <end position="315"/>
    </location>
</feature>
<evidence type="ECO:0000256" key="1">
    <source>
        <dbReference type="SAM" id="MobiDB-lite"/>
    </source>
</evidence>
<dbReference type="PANTHER" id="PTHR34606">
    <property type="entry name" value="BON DOMAIN-CONTAINING PROTEIN"/>
    <property type="match status" value="1"/>
</dbReference>
<feature type="compositionally biased region" description="Polar residues" evidence="1">
    <location>
        <begin position="238"/>
        <end position="251"/>
    </location>
</feature>
<feature type="compositionally biased region" description="Basic and acidic residues" evidence="1">
    <location>
        <begin position="1"/>
        <end position="28"/>
    </location>
</feature>
<feature type="compositionally biased region" description="Basic and acidic residues" evidence="1">
    <location>
        <begin position="83"/>
        <end position="112"/>
    </location>
</feature>
<dbReference type="InterPro" id="IPR007055">
    <property type="entry name" value="BON_dom"/>
</dbReference>
<dbReference type="PROSITE" id="PS50914">
    <property type="entry name" value="BON"/>
    <property type="match status" value="1"/>
</dbReference>
<dbReference type="InterPro" id="IPR051686">
    <property type="entry name" value="Lipoprotein_DolP"/>
</dbReference>